<keyword evidence="10" id="KW-0007">Acetylation</keyword>
<dbReference type="GO" id="GO:0005737">
    <property type="term" value="C:cytoplasm"/>
    <property type="evidence" value="ECO:0007669"/>
    <property type="project" value="UniProtKB-SubCell"/>
</dbReference>
<evidence type="ECO:0000256" key="8">
    <source>
        <dbReference type="ARBA" id="ARBA00022843"/>
    </source>
</evidence>
<dbReference type="GeneTree" id="ENSGT00940000158010"/>
<feature type="region of interest" description="Disordered" evidence="13">
    <location>
        <begin position="207"/>
        <end position="249"/>
    </location>
</feature>
<evidence type="ECO:0000256" key="11">
    <source>
        <dbReference type="ARBA" id="ARBA00023242"/>
    </source>
</evidence>
<dbReference type="HOGENOM" id="CLU_012062_1_1_1"/>
<feature type="region of interest" description="Disordered" evidence="13">
    <location>
        <begin position="29"/>
        <end position="49"/>
    </location>
</feature>
<sequence>MHINTSKAGAKKMVPGTFQCCPVTGQGAVTTNPNTNSTPPRGRTSYVEGGRPLEQLPRVVVESPSLEPFQTHPDLFLCHPLRVALPWAEGLNYTISRGAVQPYRFRSRSCPDFGRSQAVPELPPRSLTAPGGGVTCPAAALLPAAILGWVGGGAIKNREREEVGSARSAGAASGAGASAGRRWHRGWPVRSGAMSDQQFTLDSAAVAAGGGGSAAEQPEGQAGAGSTDGGGGGGGAESEGAKIDASKNEEDEGKMFIGGLSWDTTKKDLKDYFSKFGEVVDCTLKLDPITGRSRGFGFVLFKESESVDKVMDQKEHKLNGKVIDPKRAKAMKTKEPVKKIFVGGLSPDTPEEKIREYFGGFGEVESIELPMDNKTNKRRGFCFITFKEEEPVKKIMEKKYHNVGLSKCEIKVAMSKEQYQQQQQWGSRGGFVGRARGRSGGPSQSWNQGYSNYWNQGYGNYGYNSQGYGGYGGYDYTGYNNYYGYGDYSNQQSGYGKVSRRGGHQNSYKPY</sequence>
<feature type="compositionally biased region" description="Basic and acidic residues" evidence="13">
    <location>
        <begin position="239"/>
        <end position="248"/>
    </location>
</feature>
<dbReference type="InterPro" id="IPR000504">
    <property type="entry name" value="RRM_dom"/>
</dbReference>
<dbReference type="Gene3D" id="3.30.70.330">
    <property type="match status" value="2"/>
</dbReference>
<feature type="domain" description="RRM" evidence="14">
    <location>
        <begin position="338"/>
        <end position="417"/>
    </location>
</feature>
<reference evidence="15 16" key="1">
    <citation type="journal article" date="2010" name="Nature">
        <title>The genome of a songbird.</title>
        <authorList>
            <person name="Warren W.C."/>
            <person name="Clayton D.F."/>
            <person name="Ellegren H."/>
            <person name="Arnold A.P."/>
            <person name="Hillier L.W."/>
            <person name="Kunstner A."/>
            <person name="Searle S."/>
            <person name="White S."/>
            <person name="Vilella A.J."/>
            <person name="Fairley S."/>
            <person name="Heger A."/>
            <person name="Kong L."/>
            <person name="Ponting C.P."/>
            <person name="Jarvis E.D."/>
            <person name="Mello C.V."/>
            <person name="Minx P."/>
            <person name="Lovell P."/>
            <person name="Velho T.A."/>
            <person name="Ferris M."/>
            <person name="Balakrishnan C.N."/>
            <person name="Sinha S."/>
            <person name="Blatti C."/>
            <person name="London S.E."/>
            <person name="Li Y."/>
            <person name="Lin Y.C."/>
            <person name="George J."/>
            <person name="Sweedler J."/>
            <person name="Southey B."/>
            <person name="Gunaratne P."/>
            <person name="Watson M."/>
            <person name="Nam K."/>
            <person name="Backstrom N."/>
            <person name="Smeds L."/>
            <person name="Nabholz B."/>
            <person name="Itoh Y."/>
            <person name="Whitney O."/>
            <person name="Pfenning A.R."/>
            <person name="Howard J."/>
            <person name="Volker M."/>
            <person name="Skinner B.M."/>
            <person name="Griffin D.K."/>
            <person name="Ye L."/>
            <person name="McLaren W.M."/>
            <person name="Flicek P."/>
            <person name="Quesada V."/>
            <person name="Velasco G."/>
            <person name="Lopez-Otin C."/>
            <person name="Puente X.S."/>
            <person name="Olender T."/>
            <person name="Lancet D."/>
            <person name="Smit A.F."/>
            <person name="Hubley R."/>
            <person name="Konkel M.K."/>
            <person name="Walker J.A."/>
            <person name="Batzer M.A."/>
            <person name="Gu W."/>
            <person name="Pollock D.D."/>
            <person name="Chen L."/>
            <person name="Cheng Z."/>
            <person name="Eichler E.E."/>
            <person name="Stapley J."/>
            <person name="Slate J."/>
            <person name="Ekblom R."/>
            <person name="Birkhead T."/>
            <person name="Burke T."/>
            <person name="Burt D."/>
            <person name="Scharff C."/>
            <person name="Adam I."/>
            <person name="Richard H."/>
            <person name="Sultan M."/>
            <person name="Soldatov A."/>
            <person name="Lehrach H."/>
            <person name="Edwards S.V."/>
            <person name="Yang S.P."/>
            <person name="Li X."/>
            <person name="Graves T."/>
            <person name="Fulton L."/>
            <person name="Nelson J."/>
            <person name="Chinwalla A."/>
            <person name="Hou S."/>
            <person name="Mardis E.R."/>
            <person name="Wilson R.K."/>
        </authorList>
    </citation>
    <scope>NUCLEOTIDE SEQUENCE [LARGE SCALE GENOMIC DNA]</scope>
</reference>
<dbReference type="Pfam" id="PF00076">
    <property type="entry name" value="RRM_1"/>
    <property type="match status" value="2"/>
</dbReference>
<name>H0YXC8_TAEGU</name>
<dbReference type="PANTHER" id="PTHR48033:SF3">
    <property type="entry name" value="HETEROGENEOUS NUCLEAR RIBONUCLEOPROTEIN D0"/>
    <property type="match status" value="1"/>
</dbReference>
<dbReference type="GO" id="GO:0010557">
    <property type="term" value="P:positive regulation of macromolecule biosynthetic process"/>
    <property type="evidence" value="ECO:0007669"/>
    <property type="project" value="UniProtKB-ARBA"/>
</dbReference>
<feature type="domain" description="RRM" evidence="14">
    <location>
        <begin position="253"/>
        <end position="335"/>
    </location>
</feature>
<protein>
    <submittedName>
        <fullName evidence="15">Heteroous nuclear ribonucleoprotein D</fullName>
    </submittedName>
</protein>
<dbReference type="CDD" id="cd12756">
    <property type="entry name" value="RRM1_hnRNPD"/>
    <property type="match status" value="1"/>
</dbReference>
<dbReference type="SMART" id="SM00360">
    <property type="entry name" value="RRM"/>
    <property type="match status" value="2"/>
</dbReference>
<dbReference type="InParanoid" id="H0YXC8"/>
<evidence type="ECO:0000256" key="6">
    <source>
        <dbReference type="ARBA" id="ARBA00022553"/>
    </source>
</evidence>
<gene>
    <name evidence="15" type="primary">HNRNPD</name>
</gene>
<evidence type="ECO:0000256" key="13">
    <source>
        <dbReference type="SAM" id="MobiDB-lite"/>
    </source>
</evidence>
<dbReference type="GO" id="GO:0000785">
    <property type="term" value="C:chromatin"/>
    <property type="evidence" value="ECO:0007669"/>
    <property type="project" value="TreeGrafter"/>
</dbReference>
<dbReference type="PANTHER" id="PTHR48033">
    <property type="entry name" value="RNA-BINDING (RRM/RBD/RNP MOTIFS) FAMILY PROTEIN"/>
    <property type="match status" value="1"/>
</dbReference>
<accession>H0YXC8</accession>
<dbReference type="Ensembl" id="ENSTGUT00000002983.2">
    <property type="protein sequence ID" value="ENSTGUP00000002954.2"/>
    <property type="gene ID" value="ENSTGUG00000002858.2"/>
</dbReference>
<feature type="compositionally biased region" description="Low complexity" evidence="13">
    <location>
        <begin position="165"/>
        <end position="180"/>
    </location>
</feature>
<proteinExistence type="predicted"/>
<dbReference type="InterPro" id="IPR012677">
    <property type="entry name" value="Nucleotide-bd_a/b_plait_sf"/>
</dbReference>
<evidence type="ECO:0000313" key="15">
    <source>
        <dbReference type="Ensembl" id="ENSTGUP00000002954.2"/>
    </source>
</evidence>
<feature type="compositionally biased region" description="Gly residues" evidence="13">
    <location>
        <begin position="222"/>
        <end position="237"/>
    </location>
</feature>
<evidence type="ECO:0000256" key="12">
    <source>
        <dbReference type="PROSITE-ProRule" id="PRU00176"/>
    </source>
</evidence>
<comment type="subcellular location">
    <subcellularLocation>
        <location evidence="2">Cytoplasm</location>
    </subcellularLocation>
    <subcellularLocation>
        <location evidence="1">Nucleus</location>
    </subcellularLocation>
</comment>
<dbReference type="Pfam" id="PF08143">
    <property type="entry name" value="CBFNT"/>
    <property type="match status" value="1"/>
</dbReference>
<dbReference type="GO" id="GO:0003723">
    <property type="term" value="F:RNA binding"/>
    <property type="evidence" value="ECO:0007669"/>
    <property type="project" value="UniProtKB-UniRule"/>
</dbReference>
<evidence type="ECO:0000256" key="3">
    <source>
        <dbReference type="ARBA" id="ARBA00022481"/>
    </source>
</evidence>
<keyword evidence="16" id="KW-1185">Reference proteome</keyword>
<dbReference type="AlphaFoldDB" id="H0YXC8"/>
<dbReference type="GO" id="GO:0005654">
    <property type="term" value="C:nucleoplasm"/>
    <property type="evidence" value="ECO:0007669"/>
    <property type="project" value="TreeGrafter"/>
</dbReference>
<evidence type="ECO:0000313" key="16">
    <source>
        <dbReference type="Proteomes" id="UP000007754"/>
    </source>
</evidence>
<evidence type="ECO:0000256" key="5">
    <source>
        <dbReference type="ARBA" id="ARBA00022499"/>
    </source>
</evidence>
<keyword evidence="9 12" id="KW-0694">RNA-binding</keyword>
<feature type="region of interest" description="Disordered" evidence="13">
    <location>
        <begin position="162"/>
        <end position="183"/>
    </location>
</feature>
<dbReference type="OMA" id="LQDEHTI"/>
<feature type="compositionally biased region" description="Low complexity" evidence="13">
    <location>
        <begin position="30"/>
        <end position="40"/>
    </location>
</feature>
<dbReference type="Proteomes" id="UP000007754">
    <property type="component" value="Chromosome 4"/>
</dbReference>
<dbReference type="InterPro" id="IPR035979">
    <property type="entry name" value="RBD_domain_sf"/>
</dbReference>
<keyword evidence="6" id="KW-0597">Phosphoprotein</keyword>
<dbReference type="FunFam" id="3.30.70.330:FF:000156">
    <property type="entry name" value="Heterogeneous nuclear ribonucleoprotein d0 isoform"/>
    <property type="match status" value="1"/>
</dbReference>
<dbReference type="STRING" id="59729.ENSTGUP00000002954"/>
<dbReference type="GO" id="GO:0051252">
    <property type="term" value="P:regulation of RNA metabolic process"/>
    <property type="evidence" value="ECO:0007669"/>
    <property type="project" value="UniProtKB-ARBA"/>
</dbReference>
<dbReference type="InterPro" id="IPR012956">
    <property type="entry name" value="CARG-binding_factor_N"/>
</dbReference>
<evidence type="ECO:0000256" key="7">
    <source>
        <dbReference type="ARBA" id="ARBA00022737"/>
    </source>
</evidence>
<keyword evidence="4" id="KW-0963">Cytoplasm</keyword>
<keyword evidence="5" id="KW-1017">Isopeptide bond</keyword>
<evidence type="ECO:0000256" key="10">
    <source>
        <dbReference type="ARBA" id="ARBA00022990"/>
    </source>
</evidence>
<dbReference type="GO" id="GO:0010468">
    <property type="term" value="P:regulation of gene expression"/>
    <property type="evidence" value="ECO:0007669"/>
    <property type="project" value="UniProtKB-ARBA"/>
</dbReference>
<keyword evidence="11" id="KW-0539">Nucleus</keyword>
<dbReference type="PROSITE" id="PS50102">
    <property type="entry name" value="RRM"/>
    <property type="match status" value="2"/>
</dbReference>
<keyword evidence="8" id="KW-0832">Ubl conjugation</keyword>
<keyword evidence="3" id="KW-0488">Methylation</keyword>
<dbReference type="FunFam" id="3.30.70.330:FF:000030">
    <property type="entry name" value="Heterogeneous nuclear ribonucleoprotein d0 isoform"/>
    <property type="match status" value="1"/>
</dbReference>
<organism evidence="15 16">
    <name type="scientific">Taeniopygia guttata</name>
    <name type="common">Zebra finch</name>
    <name type="synonym">Poephila guttata</name>
    <dbReference type="NCBI Taxonomy" id="59729"/>
    <lineage>
        <taxon>Eukaryota</taxon>
        <taxon>Metazoa</taxon>
        <taxon>Chordata</taxon>
        <taxon>Craniata</taxon>
        <taxon>Vertebrata</taxon>
        <taxon>Euteleostomi</taxon>
        <taxon>Archelosauria</taxon>
        <taxon>Archosauria</taxon>
        <taxon>Dinosauria</taxon>
        <taxon>Saurischia</taxon>
        <taxon>Theropoda</taxon>
        <taxon>Coelurosauria</taxon>
        <taxon>Aves</taxon>
        <taxon>Neognathae</taxon>
        <taxon>Neoaves</taxon>
        <taxon>Telluraves</taxon>
        <taxon>Australaves</taxon>
        <taxon>Passeriformes</taxon>
        <taxon>Passeroidea</taxon>
        <taxon>Estrildidae</taxon>
        <taxon>Estrildinae</taxon>
        <taxon>Taeniopygia</taxon>
    </lineage>
</organism>
<evidence type="ECO:0000259" key="14">
    <source>
        <dbReference type="PROSITE" id="PS50102"/>
    </source>
</evidence>
<dbReference type="SUPFAM" id="SSF54928">
    <property type="entry name" value="RNA-binding domain, RBD"/>
    <property type="match status" value="2"/>
</dbReference>
<reference evidence="15" key="3">
    <citation type="submission" date="2025-09" db="UniProtKB">
        <authorList>
            <consortium name="Ensembl"/>
        </authorList>
    </citation>
    <scope>IDENTIFICATION</scope>
</reference>
<reference evidence="15" key="2">
    <citation type="submission" date="2025-08" db="UniProtKB">
        <authorList>
            <consortium name="Ensembl"/>
        </authorList>
    </citation>
    <scope>IDENTIFICATION</scope>
</reference>
<dbReference type="CDD" id="cd12583">
    <property type="entry name" value="RRM2_hnRNPD"/>
    <property type="match status" value="1"/>
</dbReference>
<evidence type="ECO:0000256" key="2">
    <source>
        <dbReference type="ARBA" id="ARBA00004496"/>
    </source>
</evidence>
<evidence type="ECO:0000256" key="4">
    <source>
        <dbReference type="ARBA" id="ARBA00022490"/>
    </source>
</evidence>
<keyword evidence="7" id="KW-0677">Repeat</keyword>
<evidence type="ECO:0000256" key="9">
    <source>
        <dbReference type="ARBA" id="ARBA00022884"/>
    </source>
</evidence>
<evidence type="ECO:0000256" key="1">
    <source>
        <dbReference type="ARBA" id="ARBA00004123"/>
    </source>
</evidence>